<proteinExistence type="predicted"/>
<dbReference type="Gene3D" id="3.40.50.300">
    <property type="entry name" value="P-loop containing nucleotide triphosphate hydrolases"/>
    <property type="match status" value="1"/>
</dbReference>
<evidence type="ECO:0000313" key="1">
    <source>
        <dbReference type="EMBL" id="SDG61505.1"/>
    </source>
</evidence>
<dbReference type="AlphaFoldDB" id="A0A1G7VNV4"/>
<gene>
    <name evidence="1" type="ORF">SAMN05443529_104185</name>
</gene>
<dbReference type="SUPFAM" id="SSF52540">
    <property type="entry name" value="P-loop containing nucleoside triphosphate hydrolases"/>
    <property type="match status" value="1"/>
</dbReference>
<keyword evidence="2" id="KW-1185">Reference proteome</keyword>
<dbReference type="RefSeq" id="WP_092330900.1">
    <property type="nucleotide sequence ID" value="NZ_FNCP01000004.1"/>
</dbReference>
<evidence type="ECO:0000313" key="2">
    <source>
        <dbReference type="Proteomes" id="UP000198656"/>
    </source>
</evidence>
<protein>
    <recommendedName>
        <fullName evidence="3">Dynamin family protein</fullName>
    </recommendedName>
</protein>
<accession>A0A1G7VNV4</accession>
<evidence type="ECO:0008006" key="3">
    <source>
        <dbReference type="Google" id="ProtNLM"/>
    </source>
</evidence>
<reference evidence="2" key="1">
    <citation type="submission" date="2016-10" db="EMBL/GenBank/DDBJ databases">
        <authorList>
            <person name="Varghese N."/>
            <person name="Submissions S."/>
        </authorList>
    </citation>
    <scope>NUCLEOTIDE SEQUENCE [LARGE SCALE GENOMIC DNA]</scope>
    <source>
        <strain evidence="2">DSM 8344</strain>
    </source>
</reference>
<dbReference type="InterPro" id="IPR027417">
    <property type="entry name" value="P-loop_NTPase"/>
</dbReference>
<dbReference type="OrthoDB" id="2021827at2"/>
<name>A0A1G7VNV4_9FIRM</name>
<sequence length="722" mass="82076">MKRKEFARLMPCEALKRSKSAPTIVVIGPSTSGKSTLIYALVNHRVIGFIKVGIGDKSQTTIIPCNFVFDERIAKDEHFAMRIRIKDFSAKDVHIEILEQLAKLFTSNEMCAEDTLDSIDNDWFQNILEPEDAAYHLGKIKEKISVEEFKESVAAALDTIENVEPSFSERVKTKKKELTQQKVRISEIRKMVFEDIWESIDDDLLDRYFKWLNSIGEQISNELNILMSAGNALGNICEYSANEDDIFAYGGTILKALFDPFEPFSLIVEDITLACRPRAEIIARSEENIPLRFCLRDTMGLTQIGMDGNSIKDALDMALNCSPDSILLLMNLEERDDVITESCTAIEEKLFKANKLDVPVHVIFTKADRIIGNLINKADKDTVVLKQDDYHANILCAIDAMEKLIKGYLTKFPQSNVTWLSLRYLEENIDPIQLALKNHGSDRLVRFTPDGLYRNIDEIIRETQRRILPAGITTPLFVTAIDADAPAVEMKIAGELISSIFNSIQATLTEDKATVNGYTITTKYTLSGRSVVAYYNKLQRGQGHTTRANVYGNFSINMKAMLNNSLCKEIPDFLTLYESQAISTVVDNLTETEVEHLVEEFDKNQQYKELAFNDINPALVNKWSDKQKNTQILHLALRNYFGSSEKFNMVMDKVAFNLSYGNERIRRTIDRVYQKPISYDQTMREMQETFKKIFATQAFADIIAEEIGKAMTDLVNKMIIII</sequence>
<dbReference type="EMBL" id="FNCP01000004">
    <property type="protein sequence ID" value="SDG61505.1"/>
    <property type="molecule type" value="Genomic_DNA"/>
</dbReference>
<organism evidence="1 2">
    <name type="scientific">Desulfosporosinus hippei DSM 8344</name>
    <dbReference type="NCBI Taxonomy" id="1121419"/>
    <lineage>
        <taxon>Bacteria</taxon>
        <taxon>Bacillati</taxon>
        <taxon>Bacillota</taxon>
        <taxon>Clostridia</taxon>
        <taxon>Eubacteriales</taxon>
        <taxon>Desulfitobacteriaceae</taxon>
        <taxon>Desulfosporosinus</taxon>
    </lineage>
</organism>
<dbReference type="Proteomes" id="UP000198656">
    <property type="component" value="Unassembled WGS sequence"/>
</dbReference>